<protein>
    <submittedName>
        <fullName evidence="1">Uncharacterized protein</fullName>
    </submittedName>
</protein>
<dbReference type="Proteomes" id="UP000242715">
    <property type="component" value="Unassembled WGS sequence"/>
</dbReference>
<reference evidence="2" key="1">
    <citation type="journal article" date="2017" name="Front. Plant Sci.">
        <title>Climate Clever Clovers: New Paradigm to Reduce the Environmental Footprint of Ruminants by Breeding Low Methanogenic Forages Utilizing Haplotype Variation.</title>
        <authorList>
            <person name="Kaur P."/>
            <person name="Appels R."/>
            <person name="Bayer P.E."/>
            <person name="Keeble-Gagnere G."/>
            <person name="Wang J."/>
            <person name="Hirakawa H."/>
            <person name="Shirasawa K."/>
            <person name="Vercoe P."/>
            <person name="Stefanova K."/>
            <person name="Durmic Z."/>
            <person name="Nichols P."/>
            <person name="Revell C."/>
            <person name="Isobe S.N."/>
            <person name="Edwards D."/>
            <person name="Erskine W."/>
        </authorList>
    </citation>
    <scope>NUCLEOTIDE SEQUENCE [LARGE SCALE GENOMIC DNA]</scope>
    <source>
        <strain evidence="2">cv. Daliak</strain>
    </source>
</reference>
<dbReference type="AlphaFoldDB" id="A0A2Z6LMJ7"/>
<organism evidence="1 2">
    <name type="scientific">Trifolium subterraneum</name>
    <name type="common">Subterranean clover</name>
    <dbReference type="NCBI Taxonomy" id="3900"/>
    <lineage>
        <taxon>Eukaryota</taxon>
        <taxon>Viridiplantae</taxon>
        <taxon>Streptophyta</taxon>
        <taxon>Embryophyta</taxon>
        <taxon>Tracheophyta</taxon>
        <taxon>Spermatophyta</taxon>
        <taxon>Magnoliopsida</taxon>
        <taxon>eudicotyledons</taxon>
        <taxon>Gunneridae</taxon>
        <taxon>Pentapetalae</taxon>
        <taxon>rosids</taxon>
        <taxon>fabids</taxon>
        <taxon>Fabales</taxon>
        <taxon>Fabaceae</taxon>
        <taxon>Papilionoideae</taxon>
        <taxon>50 kb inversion clade</taxon>
        <taxon>NPAAA clade</taxon>
        <taxon>Hologalegina</taxon>
        <taxon>IRL clade</taxon>
        <taxon>Trifolieae</taxon>
        <taxon>Trifolium</taxon>
    </lineage>
</organism>
<evidence type="ECO:0000313" key="1">
    <source>
        <dbReference type="EMBL" id="GAU19272.1"/>
    </source>
</evidence>
<keyword evidence="2" id="KW-1185">Reference proteome</keyword>
<dbReference type="EMBL" id="DF973197">
    <property type="protein sequence ID" value="GAU19272.1"/>
    <property type="molecule type" value="Genomic_DNA"/>
</dbReference>
<gene>
    <name evidence="1" type="ORF">TSUD_335570</name>
</gene>
<evidence type="ECO:0000313" key="2">
    <source>
        <dbReference type="Proteomes" id="UP000242715"/>
    </source>
</evidence>
<proteinExistence type="predicted"/>
<dbReference type="OrthoDB" id="1736101at2759"/>
<accession>A0A2Z6LMJ7</accession>
<name>A0A2Z6LMJ7_TRISU</name>
<sequence length="176" mass="19535">MVRAGKHGHCIGGRRSAFYLGSALTPTLQTKGRSFPGNLATLRFPVTGRIGPAFSELLKLSREYQMLTKVTDFRWTRSQRVFNRMEYSQVVRHRFLVPACKGSNPFTPDYEHPIGSVKNELTTGKRLIAVPEPSPGGMHGSLALHGTGVRSPPPSNLTLPRSPYEFELRSPGAKRF</sequence>